<keyword evidence="1" id="KW-0378">Hydrolase</keyword>
<protein>
    <submittedName>
        <fullName evidence="3">Uncharacterized domain 1-containing protein</fullName>
    </submittedName>
</protein>
<dbReference type="GO" id="GO:0016289">
    <property type="term" value="F:acyl-CoA hydrolase activity"/>
    <property type="evidence" value="ECO:0007669"/>
    <property type="project" value="UniProtKB-ARBA"/>
</dbReference>
<dbReference type="PANTHER" id="PTHR43240">
    <property type="entry name" value="1,4-DIHYDROXY-2-NAPHTHOYL-COA THIOESTERASE 1"/>
    <property type="match status" value="1"/>
</dbReference>
<sequence>MAMTPATAHELLEQAFAPWVKALDLTITDISSSGATLTMPITDNLARMGGIVSGQALAAMADTAMVFASIGHLGQPHPVATTNLDTQFLRPATGDMIRCDAEIVRAGKALIFARATMTALPLNKPVATATATFYIP</sequence>
<dbReference type="Proteomes" id="UP000183982">
    <property type="component" value="Unassembled WGS sequence"/>
</dbReference>
<evidence type="ECO:0000313" key="4">
    <source>
        <dbReference type="Proteomes" id="UP000183982"/>
    </source>
</evidence>
<dbReference type="Pfam" id="PF03061">
    <property type="entry name" value="4HBT"/>
    <property type="match status" value="1"/>
</dbReference>
<reference evidence="4" key="1">
    <citation type="submission" date="2016-11" db="EMBL/GenBank/DDBJ databases">
        <authorList>
            <person name="Varghese N."/>
            <person name="Submissions S."/>
        </authorList>
    </citation>
    <scope>NUCLEOTIDE SEQUENCE [LARGE SCALE GENOMIC DNA]</scope>
    <source>
        <strain evidence="4">DSM 100564</strain>
    </source>
</reference>
<dbReference type="EMBL" id="FQZQ01000017">
    <property type="protein sequence ID" value="SHK01736.1"/>
    <property type="molecule type" value="Genomic_DNA"/>
</dbReference>
<evidence type="ECO:0000313" key="3">
    <source>
        <dbReference type="EMBL" id="SHK01736.1"/>
    </source>
</evidence>
<dbReference type="InterPro" id="IPR003736">
    <property type="entry name" value="PAAI_dom"/>
</dbReference>
<dbReference type="Gene3D" id="3.10.129.10">
    <property type="entry name" value="Hotdog Thioesterase"/>
    <property type="match status" value="1"/>
</dbReference>
<dbReference type="NCBIfam" id="TIGR00369">
    <property type="entry name" value="unchar_dom_1"/>
    <property type="match status" value="1"/>
</dbReference>
<dbReference type="InterPro" id="IPR029069">
    <property type="entry name" value="HotDog_dom_sf"/>
</dbReference>
<keyword evidence="4" id="KW-1185">Reference proteome</keyword>
<feature type="domain" description="Thioesterase" evidence="2">
    <location>
        <begin position="49"/>
        <end position="119"/>
    </location>
</feature>
<evidence type="ECO:0000256" key="1">
    <source>
        <dbReference type="ARBA" id="ARBA00022801"/>
    </source>
</evidence>
<name>A0A1M6P1D4_9RHOB</name>
<gene>
    <name evidence="3" type="ORF">SAMN05444000_11734</name>
</gene>
<proteinExistence type="predicted"/>
<dbReference type="STRING" id="1470563.SAMN05444000_11734"/>
<dbReference type="SUPFAM" id="SSF54637">
    <property type="entry name" value="Thioesterase/thiol ester dehydrase-isomerase"/>
    <property type="match status" value="1"/>
</dbReference>
<accession>A0A1M6P1D4</accession>
<dbReference type="AlphaFoldDB" id="A0A1M6P1D4"/>
<organism evidence="3 4">
    <name type="scientific">Shimia gijangensis</name>
    <dbReference type="NCBI Taxonomy" id="1470563"/>
    <lineage>
        <taxon>Bacteria</taxon>
        <taxon>Pseudomonadati</taxon>
        <taxon>Pseudomonadota</taxon>
        <taxon>Alphaproteobacteria</taxon>
        <taxon>Rhodobacterales</taxon>
        <taxon>Roseobacteraceae</taxon>
    </lineage>
</organism>
<dbReference type="CDD" id="cd03443">
    <property type="entry name" value="PaaI_thioesterase"/>
    <property type="match status" value="1"/>
</dbReference>
<dbReference type="InterPro" id="IPR006683">
    <property type="entry name" value="Thioestr_dom"/>
</dbReference>
<evidence type="ECO:0000259" key="2">
    <source>
        <dbReference type="Pfam" id="PF03061"/>
    </source>
</evidence>